<evidence type="ECO:0000313" key="1">
    <source>
        <dbReference type="EMBL" id="SLM30183.1"/>
    </source>
</evidence>
<name>A0A1W1HCL7_9BACT</name>
<evidence type="ECO:0000313" key="2">
    <source>
        <dbReference type="Proteomes" id="UP000191931"/>
    </source>
</evidence>
<dbReference type="Proteomes" id="UP000191931">
    <property type="component" value="Unassembled WGS sequence"/>
</dbReference>
<dbReference type="EMBL" id="FWEV01000128">
    <property type="protein sequence ID" value="SLM30183.1"/>
    <property type="molecule type" value="Genomic_DNA"/>
</dbReference>
<sequence length="52" mass="6116">MLSYSLVLLICADFLKSIKSTVYQKKINMVCNKNNILLDILEIMHYQKYSCK</sequence>
<organism evidence="1 2">
    <name type="scientific">Desulfamplus magnetovallimortis</name>
    <dbReference type="NCBI Taxonomy" id="1246637"/>
    <lineage>
        <taxon>Bacteria</taxon>
        <taxon>Pseudomonadati</taxon>
        <taxon>Thermodesulfobacteriota</taxon>
        <taxon>Desulfobacteria</taxon>
        <taxon>Desulfobacterales</taxon>
        <taxon>Desulfobacteraceae</taxon>
        <taxon>Desulfamplus</taxon>
    </lineage>
</organism>
<keyword evidence="2" id="KW-1185">Reference proteome</keyword>
<protein>
    <submittedName>
        <fullName evidence="1">Uncharacterized protein</fullName>
    </submittedName>
</protein>
<gene>
    <name evidence="1" type="ORF">MTBBW1_2130078</name>
</gene>
<reference evidence="1 2" key="1">
    <citation type="submission" date="2017-03" db="EMBL/GenBank/DDBJ databases">
        <authorList>
            <person name="Afonso C.L."/>
            <person name="Miller P.J."/>
            <person name="Scott M.A."/>
            <person name="Spackman E."/>
            <person name="Goraichik I."/>
            <person name="Dimitrov K.M."/>
            <person name="Suarez D.L."/>
            <person name="Swayne D.E."/>
        </authorList>
    </citation>
    <scope>NUCLEOTIDE SEQUENCE [LARGE SCALE GENOMIC DNA]</scope>
    <source>
        <strain evidence="1">PRJEB14757</strain>
    </source>
</reference>
<proteinExistence type="predicted"/>
<accession>A0A1W1HCL7</accession>
<dbReference type="AlphaFoldDB" id="A0A1W1HCL7"/>